<dbReference type="Proteomes" id="UP000274131">
    <property type="component" value="Unassembled WGS sequence"/>
</dbReference>
<dbReference type="WBParaSite" id="EVEC_0001171601-mRNA-1">
    <property type="protein sequence ID" value="EVEC_0001171601-mRNA-1"/>
    <property type="gene ID" value="EVEC_0001171601"/>
</dbReference>
<evidence type="ECO:0000313" key="2">
    <source>
        <dbReference type="Proteomes" id="UP000274131"/>
    </source>
</evidence>
<reference evidence="3" key="1">
    <citation type="submission" date="2017-02" db="UniProtKB">
        <authorList>
            <consortium name="WormBaseParasite"/>
        </authorList>
    </citation>
    <scope>IDENTIFICATION</scope>
</reference>
<sequence>MFMPAAAASGGAQLTSESTTCSQAVLKCKPQVSIRSFIYHALNQSYEAKHPMIFEVSQKQRVIVSSDANSTGP</sequence>
<organism evidence="3">
    <name type="scientific">Enterobius vermicularis</name>
    <name type="common">Human pinworm</name>
    <dbReference type="NCBI Taxonomy" id="51028"/>
    <lineage>
        <taxon>Eukaryota</taxon>
        <taxon>Metazoa</taxon>
        <taxon>Ecdysozoa</taxon>
        <taxon>Nematoda</taxon>
        <taxon>Chromadorea</taxon>
        <taxon>Rhabditida</taxon>
        <taxon>Spirurina</taxon>
        <taxon>Oxyuridomorpha</taxon>
        <taxon>Oxyuroidea</taxon>
        <taxon>Oxyuridae</taxon>
        <taxon>Enterobius</taxon>
    </lineage>
</organism>
<dbReference type="AlphaFoldDB" id="A0A0N4VLE8"/>
<dbReference type="EMBL" id="UXUI01011447">
    <property type="protein sequence ID" value="VDD96243.1"/>
    <property type="molecule type" value="Genomic_DNA"/>
</dbReference>
<gene>
    <name evidence="1" type="ORF">EVEC_LOCUS10994</name>
</gene>
<keyword evidence="2" id="KW-1185">Reference proteome</keyword>
<accession>A0A0N4VLE8</accession>
<name>A0A0N4VLE8_ENTVE</name>
<evidence type="ECO:0000313" key="3">
    <source>
        <dbReference type="WBParaSite" id="EVEC_0001171601-mRNA-1"/>
    </source>
</evidence>
<protein>
    <submittedName>
        <fullName evidence="3">Secreted protein</fullName>
    </submittedName>
</protein>
<evidence type="ECO:0000313" key="1">
    <source>
        <dbReference type="EMBL" id="VDD96243.1"/>
    </source>
</evidence>
<proteinExistence type="predicted"/>
<reference evidence="1 2" key="2">
    <citation type="submission" date="2018-10" db="EMBL/GenBank/DDBJ databases">
        <authorList>
            <consortium name="Pathogen Informatics"/>
        </authorList>
    </citation>
    <scope>NUCLEOTIDE SEQUENCE [LARGE SCALE GENOMIC DNA]</scope>
</reference>